<dbReference type="SFLD" id="SFLDS00019">
    <property type="entry name" value="Glutathione_Transferase_(cytos"/>
    <property type="match status" value="1"/>
</dbReference>
<evidence type="ECO:0000313" key="3">
    <source>
        <dbReference type="EMBL" id="SDZ01001.1"/>
    </source>
</evidence>
<dbReference type="SUPFAM" id="SSF47616">
    <property type="entry name" value="GST C-terminal domain-like"/>
    <property type="match status" value="1"/>
</dbReference>
<sequence>MSWMPLVKVYFHTTPNSFKVALMIEELGLTPEIVPIDTRKGEQHVADFLSVNPNAKLPAIDDGGQAVFDSGAILLYLAQKHGKFLPADGPEVGEMLSWFFFVSSGIGPYSGQAVHFTRVHTDSAYATNRYTKEIARHYRVLDDRLGQSDWLGGPNYGIADIALWGWVRAAGFVMDGQGGLSNYPNVQAWFDKVNTRPAAAKAGDWAKKFAFKTEMDEAAQRAMFPQNF</sequence>
<dbReference type="AlphaFoldDB" id="A0A1H3PIV8"/>
<dbReference type="PANTHER" id="PTHR44051">
    <property type="entry name" value="GLUTATHIONE S-TRANSFERASE-RELATED"/>
    <property type="match status" value="1"/>
</dbReference>
<dbReference type="InterPro" id="IPR036249">
    <property type="entry name" value="Thioredoxin-like_sf"/>
</dbReference>
<dbReference type="SUPFAM" id="SSF52833">
    <property type="entry name" value="Thioredoxin-like"/>
    <property type="match status" value="1"/>
</dbReference>
<dbReference type="InterPro" id="IPR036282">
    <property type="entry name" value="Glutathione-S-Trfase_C_sf"/>
</dbReference>
<dbReference type="InterPro" id="IPR010987">
    <property type="entry name" value="Glutathione-S-Trfase_C-like"/>
</dbReference>
<dbReference type="Gene3D" id="3.40.30.10">
    <property type="entry name" value="Glutaredoxin"/>
    <property type="match status" value="1"/>
</dbReference>
<dbReference type="Gene3D" id="1.20.1050.10">
    <property type="match status" value="1"/>
</dbReference>
<evidence type="ECO:0000259" key="1">
    <source>
        <dbReference type="PROSITE" id="PS50404"/>
    </source>
</evidence>
<feature type="domain" description="GST N-terminal" evidence="1">
    <location>
        <begin position="4"/>
        <end position="85"/>
    </location>
</feature>
<dbReference type="CDD" id="cd03048">
    <property type="entry name" value="GST_N_Ure2p_like"/>
    <property type="match status" value="1"/>
</dbReference>
<name>A0A1H3PIV8_9RHOB</name>
<reference evidence="4" key="1">
    <citation type="submission" date="2016-10" db="EMBL/GenBank/DDBJ databases">
        <authorList>
            <person name="Varghese N."/>
            <person name="Submissions S."/>
        </authorList>
    </citation>
    <scope>NUCLEOTIDE SEQUENCE [LARGE SCALE GENOMIC DNA]</scope>
    <source>
        <strain evidence="4">DSM 100420</strain>
    </source>
</reference>
<evidence type="ECO:0000259" key="2">
    <source>
        <dbReference type="PROSITE" id="PS50405"/>
    </source>
</evidence>
<dbReference type="Pfam" id="PF13410">
    <property type="entry name" value="GST_C_2"/>
    <property type="match status" value="1"/>
</dbReference>
<dbReference type="InterPro" id="IPR004045">
    <property type="entry name" value="Glutathione_S-Trfase_N"/>
</dbReference>
<accession>A0A1H3PIV8</accession>
<dbReference type="SFLD" id="SFLDG01151">
    <property type="entry name" value="Main.2:_Nu-like"/>
    <property type="match status" value="1"/>
</dbReference>
<proteinExistence type="predicted"/>
<dbReference type="SFLD" id="SFLDG00358">
    <property type="entry name" value="Main_(cytGST)"/>
    <property type="match status" value="1"/>
</dbReference>
<dbReference type="InterPro" id="IPR040079">
    <property type="entry name" value="Glutathione_S-Trfase"/>
</dbReference>
<feature type="domain" description="GST C-terminal" evidence="2">
    <location>
        <begin position="88"/>
        <end position="215"/>
    </location>
</feature>
<gene>
    <name evidence="3" type="ORF">SAMN05444004_10525</name>
</gene>
<protein>
    <submittedName>
        <fullName evidence="3">GST-like protein</fullName>
    </submittedName>
</protein>
<dbReference type="Proteomes" id="UP000198914">
    <property type="component" value="Unassembled WGS sequence"/>
</dbReference>
<dbReference type="PROSITE" id="PS50404">
    <property type="entry name" value="GST_NTER"/>
    <property type="match status" value="1"/>
</dbReference>
<dbReference type="STRING" id="1244108.SAMN05444004_10525"/>
<organism evidence="3 4">
    <name type="scientific">Jannaschia faecimaris</name>
    <dbReference type="NCBI Taxonomy" id="1244108"/>
    <lineage>
        <taxon>Bacteria</taxon>
        <taxon>Pseudomonadati</taxon>
        <taxon>Pseudomonadota</taxon>
        <taxon>Alphaproteobacteria</taxon>
        <taxon>Rhodobacterales</taxon>
        <taxon>Roseobacteraceae</taxon>
        <taxon>Jannaschia</taxon>
    </lineage>
</organism>
<dbReference type="EMBL" id="FNPX01000005">
    <property type="protein sequence ID" value="SDZ01001.1"/>
    <property type="molecule type" value="Genomic_DNA"/>
</dbReference>
<dbReference type="Pfam" id="PF02798">
    <property type="entry name" value="GST_N"/>
    <property type="match status" value="1"/>
</dbReference>
<keyword evidence="4" id="KW-1185">Reference proteome</keyword>
<dbReference type="PROSITE" id="PS50405">
    <property type="entry name" value="GST_CTER"/>
    <property type="match status" value="1"/>
</dbReference>
<evidence type="ECO:0000313" key="4">
    <source>
        <dbReference type="Proteomes" id="UP000198914"/>
    </source>
</evidence>
<dbReference type="PANTHER" id="PTHR44051:SF19">
    <property type="entry name" value="DISULFIDE-BOND OXIDOREDUCTASE YFCG"/>
    <property type="match status" value="1"/>
</dbReference>